<proteinExistence type="inferred from homology"/>
<keyword evidence="4 6" id="KW-0012">Acyltransferase</keyword>
<dbReference type="GO" id="GO:0009249">
    <property type="term" value="P:protein lipoylation"/>
    <property type="evidence" value="ECO:0007669"/>
    <property type="project" value="InterPro"/>
</dbReference>
<dbReference type="InterPro" id="IPR000544">
    <property type="entry name" value="Octanoyltransferase"/>
</dbReference>
<evidence type="ECO:0000256" key="10">
    <source>
        <dbReference type="PIRSR" id="PIRSR016262-3"/>
    </source>
</evidence>
<dbReference type="Pfam" id="PF21948">
    <property type="entry name" value="LplA-B_cat"/>
    <property type="match status" value="1"/>
</dbReference>
<evidence type="ECO:0000256" key="1">
    <source>
        <dbReference type="ARBA" id="ARBA00004821"/>
    </source>
</evidence>
<organism evidence="12 13">
    <name type="scientific">Thiohalophilus thiocyanatoxydans</name>
    <dbReference type="NCBI Taxonomy" id="381308"/>
    <lineage>
        <taxon>Bacteria</taxon>
        <taxon>Pseudomonadati</taxon>
        <taxon>Pseudomonadota</taxon>
        <taxon>Gammaproteobacteria</taxon>
        <taxon>Thiohalomonadales</taxon>
        <taxon>Thiohalophilaceae</taxon>
        <taxon>Thiohalophilus</taxon>
    </lineage>
</organism>
<dbReference type="GO" id="GO:0005737">
    <property type="term" value="C:cytoplasm"/>
    <property type="evidence" value="ECO:0007669"/>
    <property type="project" value="UniProtKB-SubCell"/>
</dbReference>
<feature type="active site" description="Acyl-thioester intermediate" evidence="6 8">
    <location>
        <position position="173"/>
    </location>
</feature>
<feature type="domain" description="BPL/LPL catalytic" evidence="11">
    <location>
        <begin position="36"/>
        <end position="211"/>
    </location>
</feature>
<comment type="caution">
    <text evidence="12">The sequence shown here is derived from an EMBL/GenBank/DDBJ whole genome shotgun (WGS) entry which is preliminary data.</text>
</comment>
<evidence type="ECO:0000256" key="7">
    <source>
        <dbReference type="PIRNR" id="PIRNR016262"/>
    </source>
</evidence>
<gene>
    <name evidence="6" type="primary">lipB</name>
    <name evidence="12" type="ORF">EDC23_0705</name>
</gene>
<dbReference type="SUPFAM" id="SSF55681">
    <property type="entry name" value="Class II aaRS and biotin synthetases"/>
    <property type="match status" value="1"/>
</dbReference>
<comment type="subcellular location">
    <subcellularLocation>
        <location evidence="6">Cytoplasm</location>
    </subcellularLocation>
</comment>
<keyword evidence="2 6" id="KW-0963">Cytoplasm</keyword>
<evidence type="ECO:0000313" key="13">
    <source>
        <dbReference type="Proteomes" id="UP000294914"/>
    </source>
</evidence>
<dbReference type="PIRSF" id="PIRSF016262">
    <property type="entry name" value="LPLase"/>
    <property type="match status" value="1"/>
</dbReference>
<keyword evidence="13" id="KW-1185">Reference proteome</keyword>
<dbReference type="PANTHER" id="PTHR10993">
    <property type="entry name" value="OCTANOYLTRANSFERASE"/>
    <property type="match status" value="1"/>
</dbReference>
<comment type="catalytic activity">
    <reaction evidence="6 7">
        <text>octanoyl-[ACP] + L-lysyl-[protein] = N(6)-octanoyl-L-lysyl-[protein] + holo-[ACP] + H(+)</text>
        <dbReference type="Rhea" id="RHEA:17665"/>
        <dbReference type="Rhea" id="RHEA-COMP:9636"/>
        <dbReference type="Rhea" id="RHEA-COMP:9685"/>
        <dbReference type="Rhea" id="RHEA-COMP:9752"/>
        <dbReference type="Rhea" id="RHEA-COMP:9928"/>
        <dbReference type="ChEBI" id="CHEBI:15378"/>
        <dbReference type="ChEBI" id="CHEBI:29969"/>
        <dbReference type="ChEBI" id="CHEBI:64479"/>
        <dbReference type="ChEBI" id="CHEBI:78463"/>
        <dbReference type="ChEBI" id="CHEBI:78809"/>
        <dbReference type="EC" id="2.3.1.181"/>
    </reaction>
</comment>
<evidence type="ECO:0000256" key="4">
    <source>
        <dbReference type="ARBA" id="ARBA00023315"/>
    </source>
</evidence>
<comment type="miscellaneous">
    <text evidence="6">In the reaction, the free carboxyl group of octanoic acid is attached via an amide linkage to the epsilon-amino group of a specific lysine residue of lipoyl domains of lipoate-dependent enzymes.</text>
</comment>
<dbReference type="CDD" id="cd16444">
    <property type="entry name" value="LipB"/>
    <property type="match status" value="1"/>
</dbReference>
<comment type="function">
    <text evidence="5 6 7">Catalyzes the transfer of endogenously produced octanoic acid from octanoyl-acyl-carrier-protein onto the lipoyl domains of lipoate-dependent enzymes. Lipoyl-ACP can also act as a substrate although octanoyl-ACP is likely to be the physiological substrate.</text>
</comment>
<dbReference type="InterPro" id="IPR004143">
    <property type="entry name" value="BPL_LPL_catalytic"/>
</dbReference>
<dbReference type="AlphaFoldDB" id="A0A4R8IXL8"/>
<feature type="binding site" evidence="6 9">
    <location>
        <begin position="142"/>
        <end position="144"/>
    </location>
    <ligand>
        <name>substrate</name>
    </ligand>
</feature>
<dbReference type="PROSITE" id="PS51733">
    <property type="entry name" value="BPL_LPL_CATALYTIC"/>
    <property type="match status" value="1"/>
</dbReference>
<dbReference type="InterPro" id="IPR020605">
    <property type="entry name" value="Octanoyltransferase_CS"/>
</dbReference>
<dbReference type="EMBL" id="SOQX01000001">
    <property type="protein sequence ID" value="TDY04330.1"/>
    <property type="molecule type" value="Genomic_DNA"/>
</dbReference>
<evidence type="ECO:0000313" key="12">
    <source>
        <dbReference type="EMBL" id="TDY04330.1"/>
    </source>
</evidence>
<dbReference type="PANTHER" id="PTHR10993:SF7">
    <property type="entry name" value="LIPOYLTRANSFERASE 2, MITOCHONDRIAL-RELATED"/>
    <property type="match status" value="1"/>
</dbReference>
<dbReference type="Proteomes" id="UP000294914">
    <property type="component" value="Unassembled WGS sequence"/>
</dbReference>
<evidence type="ECO:0000259" key="11">
    <source>
        <dbReference type="PROSITE" id="PS51733"/>
    </source>
</evidence>
<sequence length="221" mass="24578">MSKPQADNLLLIRQRGLCEYEPIWHEMQVFTQQRQPDTADELWLLQHPPVFTLGRNAKPEHLLDPGKIPVIPIDRGGQVTYHGPGQLMVYTLADLKRLGMGIREFVTALEQAVIDLLAGYHIEAHGRRDAPGVYVEGAKIAALGLRVKQGCTYHGLALNIDMDLAPFQRINPCGYAGMAVTQLRDFGVTESLTAVSDRFIPHLLTHLGYNQCELPPGNAHE</sequence>
<dbReference type="InterPro" id="IPR045864">
    <property type="entry name" value="aa-tRNA-synth_II/BPL/LPL"/>
</dbReference>
<accession>A0A4R8IXL8</accession>
<dbReference type="NCBIfam" id="TIGR00214">
    <property type="entry name" value="lipB"/>
    <property type="match status" value="1"/>
</dbReference>
<dbReference type="HAMAP" id="MF_00013">
    <property type="entry name" value="LipB"/>
    <property type="match status" value="1"/>
</dbReference>
<comment type="pathway">
    <text evidence="1 6 7">Protein modification; protein lipoylation via endogenous pathway; protein N(6)-(lipoyl)lysine from octanoyl-[acyl-carrier-protein]: step 1/2.</text>
</comment>
<feature type="site" description="Lowers pKa of active site Cys" evidence="6 10">
    <location>
        <position position="139"/>
    </location>
</feature>
<dbReference type="EC" id="2.3.1.181" evidence="6 7"/>
<reference evidence="12 13" key="1">
    <citation type="submission" date="2019-03" db="EMBL/GenBank/DDBJ databases">
        <title>Genomic Encyclopedia of Type Strains, Phase IV (KMG-IV): sequencing the most valuable type-strain genomes for metagenomic binning, comparative biology and taxonomic classification.</title>
        <authorList>
            <person name="Goeker M."/>
        </authorList>
    </citation>
    <scope>NUCLEOTIDE SEQUENCE [LARGE SCALE GENOMIC DNA]</scope>
    <source>
        <strain evidence="12 13">DSM 16326</strain>
    </source>
</reference>
<comment type="similarity">
    <text evidence="6 7">Belongs to the LipB family.</text>
</comment>
<evidence type="ECO:0000256" key="3">
    <source>
        <dbReference type="ARBA" id="ARBA00022679"/>
    </source>
</evidence>
<dbReference type="Gene3D" id="3.30.930.10">
    <property type="entry name" value="Bira Bifunctional Protein, Domain 2"/>
    <property type="match status" value="1"/>
</dbReference>
<dbReference type="UniPathway" id="UPA00538">
    <property type="reaction ID" value="UER00592"/>
</dbReference>
<dbReference type="RefSeq" id="WP_208321250.1">
    <property type="nucleotide sequence ID" value="NZ_SOQX01000001.1"/>
</dbReference>
<dbReference type="NCBIfam" id="NF010922">
    <property type="entry name" value="PRK14342.1"/>
    <property type="match status" value="1"/>
</dbReference>
<feature type="binding site" evidence="6 9">
    <location>
        <begin position="155"/>
        <end position="157"/>
    </location>
    <ligand>
        <name>substrate</name>
    </ligand>
</feature>
<feature type="binding site" evidence="6 9">
    <location>
        <begin position="75"/>
        <end position="82"/>
    </location>
    <ligand>
        <name>substrate</name>
    </ligand>
</feature>
<evidence type="ECO:0000256" key="2">
    <source>
        <dbReference type="ARBA" id="ARBA00022490"/>
    </source>
</evidence>
<keyword evidence="3 6" id="KW-0808">Transferase</keyword>
<dbReference type="GO" id="GO:0033819">
    <property type="term" value="F:lipoyl(octanoyl) transferase activity"/>
    <property type="evidence" value="ECO:0007669"/>
    <property type="project" value="UniProtKB-EC"/>
</dbReference>
<dbReference type="FunFam" id="3.30.930.10:FF:000020">
    <property type="entry name" value="Octanoyltransferase"/>
    <property type="match status" value="1"/>
</dbReference>
<name>A0A4R8IXL8_9GAMM</name>
<evidence type="ECO:0000256" key="9">
    <source>
        <dbReference type="PIRSR" id="PIRSR016262-2"/>
    </source>
</evidence>
<evidence type="ECO:0000256" key="5">
    <source>
        <dbReference type="ARBA" id="ARBA00024732"/>
    </source>
</evidence>
<evidence type="ECO:0000256" key="6">
    <source>
        <dbReference type="HAMAP-Rule" id="MF_00013"/>
    </source>
</evidence>
<dbReference type="PROSITE" id="PS01313">
    <property type="entry name" value="LIPB"/>
    <property type="match status" value="1"/>
</dbReference>
<evidence type="ECO:0000256" key="8">
    <source>
        <dbReference type="PIRSR" id="PIRSR016262-1"/>
    </source>
</evidence>
<protein>
    <recommendedName>
        <fullName evidence="6 7">Octanoyltransferase</fullName>
        <ecNumber evidence="6 7">2.3.1.181</ecNumber>
    </recommendedName>
    <alternativeName>
        <fullName evidence="6">Lipoate-protein ligase B</fullName>
    </alternativeName>
    <alternativeName>
        <fullName evidence="6">Lipoyl/octanoyl transferase</fullName>
    </alternativeName>
    <alternativeName>
        <fullName evidence="6">Octanoyl-[acyl-carrier-protein]-protein N-octanoyltransferase</fullName>
    </alternativeName>
</protein>